<comment type="caution">
    <text evidence="2">The sequence shown here is derived from an EMBL/GenBank/DDBJ whole genome shotgun (WGS) entry which is preliminary data.</text>
</comment>
<keyword evidence="3" id="KW-1185">Reference proteome</keyword>
<sequence length="161" mass="18823">MQSSSSALSQALLLQAQLQALRQEIQQDVQKLQQHKEALLQKKCDKVDQWIDTLLVATHVNEDTQMLHSVETVAQTLMDERFSPEQVNAIFERMTQDDPLQRVESPLVELLVDACNLVDCLEEKNPNKRWNGRVEMKLRRKMFAMKWGIELEEEKERSLYD</sequence>
<organism evidence="2 3">
    <name type="scientific">Fistulifera solaris</name>
    <name type="common">Oleaginous diatom</name>
    <dbReference type="NCBI Taxonomy" id="1519565"/>
    <lineage>
        <taxon>Eukaryota</taxon>
        <taxon>Sar</taxon>
        <taxon>Stramenopiles</taxon>
        <taxon>Ochrophyta</taxon>
        <taxon>Bacillariophyta</taxon>
        <taxon>Bacillariophyceae</taxon>
        <taxon>Bacillariophycidae</taxon>
        <taxon>Naviculales</taxon>
        <taxon>Naviculaceae</taxon>
        <taxon>Fistulifera</taxon>
    </lineage>
</organism>
<dbReference type="OrthoDB" id="45761at2759"/>
<accession>A0A1Z5JFZ2</accession>
<gene>
    <name evidence="2" type="ORF">FisN_32Lh078</name>
</gene>
<dbReference type="InParanoid" id="A0A1Z5JFZ2"/>
<dbReference type="AlphaFoldDB" id="A0A1Z5JFZ2"/>
<name>A0A1Z5JFZ2_FISSO</name>
<keyword evidence="1" id="KW-0175">Coiled coil</keyword>
<reference evidence="2 3" key="1">
    <citation type="journal article" date="2015" name="Plant Cell">
        <title>Oil accumulation by the oleaginous diatom Fistulifera solaris as revealed by the genome and transcriptome.</title>
        <authorList>
            <person name="Tanaka T."/>
            <person name="Maeda Y."/>
            <person name="Veluchamy A."/>
            <person name="Tanaka M."/>
            <person name="Abida H."/>
            <person name="Marechal E."/>
            <person name="Bowler C."/>
            <person name="Muto M."/>
            <person name="Sunaga Y."/>
            <person name="Tanaka M."/>
            <person name="Yoshino T."/>
            <person name="Taniguchi T."/>
            <person name="Fukuda Y."/>
            <person name="Nemoto M."/>
            <person name="Matsumoto M."/>
            <person name="Wong P.S."/>
            <person name="Aburatani S."/>
            <person name="Fujibuchi W."/>
        </authorList>
    </citation>
    <scope>NUCLEOTIDE SEQUENCE [LARGE SCALE GENOMIC DNA]</scope>
    <source>
        <strain evidence="2 3">JPCC DA0580</strain>
    </source>
</reference>
<evidence type="ECO:0000313" key="3">
    <source>
        <dbReference type="Proteomes" id="UP000198406"/>
    </source>
</evidence>
<feature type="coiled-coil region" evidence="1">
    <location>
        <begin position="11"/>
        <end position="42"/>
    </location>
</feature>
<dbReference type="EMBL" id="BDSP01000058">
    <property type="protein sequence ID" value="GAX12899.1"/>
    <property type="molecule type" value="Genomic_DNA"/>
</dbReference>
<evidence type="ECO:0000256" key="1">
    <source>
        <dbReference type="SAM" id="Coils"/>
    </source>
</evidence>
<dbReference type="Proteomes" id="UP000198406">
    <property type="component" value="Unassembled WGS sequence"/>
</dbReference>
<evidence type="ECO:0000313" key="2">
    <source>
        <dbReference type="EMBL" id="GAX12899.1"/>
    </source>
</evidence>
<proteinExistence type="predicted"/>
<protein>
    <submittedName>
        <fullName evidence="2">Uncharacterized protein</fullName>
    </submittedName>
</protein>